<evidence type="ECO:0008006" key="4">
    <source>
        <dbReference type="Google" id="ProtNLM"/>
    </source>
</evidence>
<proteinExistence type="predicted"/>
<accession>A0A7J0E0J4</accession>
<feature type="region of interest" description="Disordered" evidence="1">
    <location>
        <begin position="1"/>
        <end position="23"/>
    </location>
</feature>
<reference evidence="3" key="1">
    <citation type="submission" date="2019-07" db="EMBL/GenBank/DDBJ databases">
        <title>De Novo Assembly of kiwifruit Actinidia rufa.</title>
        <authorList>
            <person name="Sugita-Konishi S."/>
            <person name="Sato K."/>
            <person name="Mori E."/>
            <person name="Abe Y."/>
            <person name="Kisaki G."/>
            <person name="Hamano K."/>
            <person name="Suezawa K."/>
            <person name="Otani M."/>
            <person name="Fukuda T."/>
            <person name="Manabe T."/>
            <person name="Gomi K."/>
            <person name="Tabuchi M."/>
            <person name="Akimitsu K."/>
            <person name="Kataoka I."/>
        </authorList>
    </citation>
    <scope>NUCLEOTIDE SEQUENCE [LARGE SCALE GENOMIC DNA]</scope>
    <source>
        <strain evidence="3">cv. Fuchu</strain>
    </source>
</reference>
<feature type="compositionally biased region" description="Polar residues" evidence="1">
    <location>
        <begin position="1"/>
        <end position="11"/>
    </location>
</feature>
<dbReference type="PANTHER" id="PTHR46250">
    <property type="entry name" value="MYB/SANT-LIKE DNA-BINDING DOMAIN PROTEIN-RELATED"/>
    <property type="match status" value="1"/>
</dbReference>
<evidence type="ECO:0000256" key="1">
    <source>
        <dbReference type="SAM" id="MobiDB-lite"/>
    </source>
</evidence>
<gene>
    <name evidence="2" type="ORF">Acr_00g0100670</name>
</gene>
<evidence type="ECO:0000313" key="2">
    <source>
        <dbReference type="EMBL" id="GFS46188.1"/>
    </source>
</evidence>
<organism evidence="2 3">
    <name type="scientific">Actinidia rufa</name>
    <dbReference type="NCBI Taxonomy" id="165716"/>
    <lineage>
        <taxon>Eukaryota</taxon>
        <taxon>Viridiplantae</taxon>
        <taxon>Streptophyta</taxon>
        <taxon>Embryophyta</taxon>
        <taxon>Tracheophyta</taxon>
        <taxon>Spermatophyta</taxon>
        <taxon>Magnoliopsida</taxon>
        <taxon>eudicotyledons</taxon>
        <taxon>Gunneridae</taxon>
        <taxon>Pentapetalae</taxon>
        <taxon>asterids</taxon>
        <taxon>Ericales</taxon>
        <taxon>Actinidiaceae</taxon>
        <taxon>Actinidia</taxon>
    </lineage>
</organism>
<name>A0A7J0E0J4_9ERIC</name>
<dbReference type="PANTHER" id="PTHR46250:SF15">
    <property type="entry name" value="OS01G0523800 PROTEIN"/>
    <property type="match status" value="1"/>
</dbReference>
<dbReference type="EMBL" id="BJWL01000464">
    <property type="protein sequence ID" value="GFS46188.1"/>
    <property type="molecule type" value="Genomic_DNA"/>
</dbReference>
<comment type="caution">
    <text evidence="2">The sequence shown here is derived from an EMBL/GenBank/DDBJ whole genome shotgun (WGS) entry which is preliminary data.</text>
</comment>
<evidence type="ECO:0000313" key="3">
    <source>
        <dbReference type="Proteomes" id="UP000585474"/>
    </source>
</evidence>
<sequence>MESQQTESSKPSKAKGKDKQSRRLWTVREEEGLLACMLEEFKDGSKWGAENGFKSGFFGAVEIIFHKMFPGTTIRANPNIESKVGMATGRVGAGSASPTPALFNKQEKYGLLADMQKLSRFSRDHDTYSVVVDSKDVWEEYVKFHPKASGMNGRVFPMFPSWQLLFGKDRGTSEMAEDPAEIREDACDDATQQPSQEESFVGINDCYIPRYTNGRFVFGGTDFMDLSDGGSQNASPSTPTSNANATTPPTNGNASTASCPLKKARKLTRAETKQDSLTEAFGSYMSETKEVMEKLVNAVAYEHRLCERRQGVFAELEKLNLEIEDMLTANAMILATEEKVDEFYSVPERYRQQWVGMLQGKLNQK</sequence>
<protein>
    <recommendedName>
        <fullName evidence="4">Myb/SANT-like domain-containing protein</fullName>
    </recommendedName>
</protein>
<feature type="region of interest" description="Disordered" evidence="1">
    <location>
        <begin position="227"/>
        <end position="261"/>
    </location>
</feature>
<dbReference type="Proteomes" id="UP000585474">
    <property type="component" value="Unassembled WGS sequence"/>
</dbReference>
<keyword evidence="3" id="KW-1185">Reference proteome</keyword>
<dbReference type="OrthoDB" id="601328at2759"/>
<feature type="compositionally biased region" description="Low complexity" evidence="1">
    <location>
        <begin position="233"/>
        <end position="257"/>
    </location>
</feature>
<dbReference type="AlphaFoldDB" id="A0A7J0E0J4"/>